<evidence type="ECO:0000313" key="2">
    <source>
        <dbReference type="Proteomes" id="UP001055117"/>
    </source>
</evidence>
<dbReference type="Gene3D" id="3.30.429.10">
    <property type="entry name" value="Macrophage Migration Inhibitory Factor"/>
    <property type="match status" value="1"/>
</dbReference>
<evidence type="ECO:0008006" key="3">
    <source>
        <dbReference type="Google" id="ProtNLM"/>
    </source>
</evidence>
<evidence type="ECO:0000313" key="1">
    <source>
        <dbReference type="EMBL" id="GJD45763.1"/>
    </source>
</evidence>
<dbReference type="EMBL" id="BPQG01000054">
    <property type="protein sequence ID" value="GJD45763.1"/>
    <property type="molecule type" value="Genomic_DNA"/>
</dbReference>
<dbReference type="PANTHER" id="PTHR38460">
    <property type="entry name" value="TAUTOMERASE YOLI-RELATED"/>
    <property type="match status" value="1"/>
</dbReference>
<gene>
    <name evidence="1" type="ORF">AFCDBAGC_3640</name>
</gene>
<dbReference type="InterPro" id="IPR014347">
    <property type="entry name" value="Tautomerase/MIF_sf"/>
</dbReference>
<dbReference type="InterPro" id="IPR037479">
    <property type="entry name" value="Tauto_MSAD"/>
</dbReference>
<organism evidence="1 2">
    <name type="scientific">Methylobacterium cerastii</name>
    <dbReference type="NCBI Taxonomy" id="932741"/>
    <lineage>
        <taxon>Bacteria</taxon>
        <taxon>Pseudomonadati</taxon>
        <taxon>Pseudomonadota</taxon>
        <taxon>Alphaproteobacteria</taxon>
        <taxon>Hyphomicrobiales</taxon>
        <taxon>Methylobacteriaceae</taxon>
        <taxon>Methylobacterium</taxon>
    </lineage>
</organism>
<keyword evidence="2" id="KW-1185">Reference proteome</keyword>
<accession>A0ABQ4QKI7</accession>
<proteinExistence type="predicted"/>
<dbReference type="PANTHER" id="PTHR38460:SF1">
    <property type="entry name" value="TAUTOMERASE YOLI-RELATED"/>
    <property type="match status" value="1"/>
</dbReference>
<sequence>MPLTRISIRAGKSPAFHAALAAGLYAAMRETFAVPEDDQFTVIHEHAASAFIYDPNYLGIARDDDLVMIQIIANDTRDTAQKRALYAAIARNLGRDPGVKPGNVLVTLVEVSRENWSLGDGLMSYGPPA</sequence>
<name>A0ABQ4QKI7_9HYPH</name>
<dbReference type="SUPFAM" id="SSF55331">
    <property type="entry name" value="Tautomerase/MIF"/>
    <property type="match status" value="1"/>
</dbReference>
<comment type="caution">
    <text evidence="1">The sequence shown here is derived from an EMBL/GenBank/DDBJ whole genome shotgun (WGS) entry which is preliminary data.</text>
</comment>
<protein>
    <recommendedName>
        <fullName evidence="3">Tautomerase family protein</fullName>
    </recommendedName>
</protein>
<dbReference type="RefSeq" id="WP_147753979.1">
    <property type="nucleotide sequence ID" value="NZ_BPQG01000054.1"/>
</dbReference>
<reference evidence="1 2" key="1">
    <citation type="journal article" date="2021" name="Front. Microbiol.">
        <title>Comprehensive Comparative Genomics and Phenotyping of Methylobacterium Species.</title>
        <authorList>
            <person name="Alessa O."/>
            <person name="Ogura Y."/>
            <person name="Fujitani Y."/>
            <person name="Takami H."/>
            <person name="Hayashi T."/>
            <person name="Sahin N."/>
            <person name="Tani A."/>
        </authorList>
    </citation>
    <scope>NUCLEOTIDE SEQUENCE [LARGE SCALE GENOMIC DNA]</scope>
    <source>
        <strain evidence="1 2">DSM 23679</strain>
    </source>
</reference>
<dbReference type="Proteomes" id="UP001055117">
    <property type="component" value="Unassembled WGS sequence"/>
</dbReference>
<dbReference type="Pfam" id="PF14552">
    <property type="entry name" value="Tautomerase_2"/>
    <property type="match status" value="1"/>
</dbReference>